<dbReference type="Proteomes" id="UP000253727">
    <property type="component" value="Unassembled WGS sequence"/>
</dbReference>
<keyword evidence="12" id="KW-1185">Reference proteome</keyword>
<comment type="cofactor">
    <cofactor evidence="2">
        <name>Fe cation</name>
        <dbReference type="ChEBI" id="CHEBI:24875"/>
    </cofactor>
</comment>
<keyword evidence="8" id="KW-0560">Oxidoreductase</keyword>
<evidence type="ECO:0000259" key="10">
    <source>
        <dbReference type="PROSITE" id="PS51471"/>
    </source>
</evidence>
<dbReference type="PROSITE" id="PS51471">
    <property type="entry name" value="FE2OG_OXY"/>
    <property type="match status" value="1"/>
</dbReference>
<dbReference type="EC" id="1.14.11.7" evidence="3"/>
<sequence length="195" mass="22138">MLSARSLTGKPIGIVEDFITEQERKQLLFHAKSPKAQWDTSLPTTDVWHGRMINPSKMPAKTLKLMEKIRRRAAKTITAHYGIVDSVYADTLQLVRWRPGDSQAPHADCEHPNGKSNEFPWRAFASIIYLNDEFTGGEIHFPVLGMQPTIKPRMLAYFPSTAAYLHGVKKITSGMRYTHSCFYTFDPTHHDGHSV</sequence>
<dbReference type="Pfam" id="PF13640">
    <property type="entry name" value="2OG-FeII_Oxy_3"/>
    <property type="match status" value="1"/>
</dbReference>
<comment type="cofactor">
    <cofactor evidence="1">
        <name>L-ascorbate</name>
        <dbReference type="ChEBI" id="CHEBI:38290"/>
    </cofactor>
</comment>
<dbReference type="GO" id="GO:0031418">
    <property type="term" value="F:L-ascorbic acid binding"/>
    <property type="evidence" value="ECO:0007669"/>
    <property type="project" value="UniProtKB-KW"/>
</dbReference>
<dbReference type="InterPro" id="IPR044862">
    <property type="entry name" value="Pro_4_hyd_alph_FE2OG_OXY"/>
</dbReference>
<keyword evidence="9" id="KW-0408">Iron</keyword>
<evidence type="ECO:0000256" key="4">
    <source>
        <dbReference type="ARBA" id="ARBA00022723"/>
    </source>
</evidence>
<keyword evidence="6" id="KW-0847">Vitamin C</keyword>
<gene>
    <name evidence="11" type="ORF">HME9302_00777</name>
</gene>
<organism evidence="11 12">
    <name type="scientific">Alteripontixanthobacter maritimus</name>
    <dbReference type="NCBI Taxonomy" id="2161824"/>
    <lineage>
        <taxon>Bacteria</taxon>
        <taxon>Pseudomonadati</taxon>
        <taxon>Pseudomonadota</taxon>
        <taxon>Alphaproteobacteria</taxon>
        <taxon>Sphingomonadales</taxon>
        <taxon>Erythrobacteraceae</taxon>
        <taxon>Alteripontixanthobacter</taxon>
    </lineage>
</organism>
<dbReference type="InterPro" id="IPR006620">
    <property type="entry name" value="Pro_4_hyd_alph"/>
</dbReference>
<evidence type="ECO:0000256" key="7">
    <source>
        <dbReference type="ARBA" id="ARBA00022964"/>
    </source>
</evidence>
<name>A0A369Q8K0_9SPHN</name>
<dbReference type="PANTHER" id="PTHR14049">
    <property type="entry name" value="LEPRECAN 1"/>
    <property type="match status" value="1"/>
</dbReference>
<evidence type="ECO:0000256" key="2">
    <source>
        <dbReference type="ARBA" id="ARBA00001962"/>
    </source>
</evidence>
<evidence type="ECO:0000256" key="6">
    <source>
        <dbReference type="ARBA" id="ARBA00022896"/>
    </source>
</evidence>
<evidence type="ECO:0000313" key="11">
    <source>
        <dbReference type="EMBL" id="RDC59587.1"/>
    </source>
</evidence>
<dbReference type="InterPro" id="IPR005123">
    <property type="entry name" value="Oxoglu/Fe-dep_dioxygenase_dom"/>
</dbReference>
<evidence type="ECO:0000256" key="5">
    <source>
        <dbReference type="ARBA" id="ARBA00022737"/>
    </source>
</evidence>
<dbReference type="GO" id="GO:0005506">
    <property type="term" value="F:iron ion binding"/>
    <property type="evidence" value="ECO:0007669"/>
    <property type="project" value="InterPro"/>
</dbReference>
<evidence type="ECO:0000313" key="12">
    <source>
        <dbReference type="Proteomes" id="UP000253727"/>
    </source>
</evidence>
<evidence type="ECO:0000256" key="3">
    <source>
        <dbReference type="ARBA" id="ARBA00012262"/>
    </source>
</evidence>
<dbReference type="GO" id="GO:0032963">
    <property type="term" value="P:collagen metabolic process"/>
    <property type="evidence" value="ECO:0007669"/>
    <property type="project" value="InterPro"/>
</dbReference>
<dbReference type="EMBL" id="QBKA01000002">
    <property type="protein sequence ID" value="RDC59587.1"/>
    <property type="molecule type" value="Genomic_DNA"/>
</dbReference>
<keyword evidence="5" id="KW-0677">Repeat</keyword>
<reference evidence="11 12" key="1">
    <citation type="submission" date="2018-04" db="EMBL/GenBank/DDBJ databases">
        <title>Altererythrobacter sp. HME9302 genome sequencing and assembly.</title>
        <authorList>
            <person name="Kang H."/>
            <person name="Kim H."/>
            <person name="Joh K."/>
        </authorList>
    </citation>
    <scope>NUCLEOTIDE SEQUENCE [LARGE SCALE GENOMIC DNA]</scope>
    <source>
        <strain evidence="11 12">HME9302</strain>
    </source>
</reference>
<evidence type="ECO:0000256" key="9">
    <source>
        <dbReference type="ARBA" id="ARBA00023004"/>
    </source>
</evidence>
<dbReference type="Gene3D" id="2.60.120.620">
    <property type="entry name" value="q2cbj1_9rhob like domain"/>
    <property type="match status" value="1"/>
</dbReference>
<accession>A0A369Q8K0</accession>
<dbReference type="SMART" id="SM00702">
    <property type="entry name" value="P4Hc"/>
    <property type="match status" value="1"/>
</dbReference>
<dbReference type="GO" id="GO:0019797">
    <property type="term" value="F:procollagen-proline 3-dioxygenase activity"/>
    <property type="evidence" value="ECO:0007669"/>
    <property type="project" value="UniProtKB-EC"/>
</dbReference>
<keyword evidence="7" id="KW-0223">Dioxygenase</keyword>
<dbReference type="AlphaFoldDB" id="A0A369Q8K0"/>
<evidence type="ECO:0000256" key="8">
    <source>
        <dbReference type="ARBA" id="ARBA00023002"/>
    </source>
</evidence>
<feature type="domain" description="Fe2OG dioxygenase" evidence="10">
    <location>
        <begin position="88"/>
        <end position="187"/>
    </location>
</feature>
<keyword evidence="4" id="KW-0479">Metal-binding</keyword>
<evidence type="ECO:0000256" key="1">
    <source>
        <dbReference type="ARBA" id="ARBA00001961"/>
    </source>
</evidence>
<dbReference type="PANTHER" id="PTHR14049:SF9">
    <property type="entry name" value="PROCOLLAGEN-PROLINE 3-DIOXYGENASE"/>
    <property type="match status" value="1"/>
</dbReference>
<comment type="caution">
    <text evidence="11">The sequence shown here is derived from an EMBL/GenBank/DDBJ whole genome shotgun (WGS) entry which is preliminary data.</text>
</comment>
<protein>
    <recommendedName>
        <fullName evidence="3">procollagen-proline 3-dioxygenase</fullName>
        <ecNumber evidence="3">1.14.11.7</ecNumber>
    </recommendedName>
</protein>
<dbReference type="InterPro" id="IPR039575">
    <property type="entry name" value="P3H"/>
</dbReference>
<proteinExistence type="predicted"/>